<evidence type="ECO:0000313" key="3">
    <source>
        <dbReference type="Proteomes" id="UP000639643"/>
    </source>
</evidence>
<dbReference type="EMBL" id="WIGM01000795">
    <property type="protein sequence ID" value="KAF6812207.1"/>
    <property type="molecule type" value="Genomic_DNA"/>
</dbReference>
<protein>
    <submittedName>
        <fullName evidence="2">Uncharacterized protein</fullName>
    </submittedName>
</protein>
<feature type="compositionally biased region" description="Polar residues" evidence="1">
    <location>
        <begin position="1"/>
        <end position="11"/>
    </location>
</feature>
<dbReference type="AlphaFoldDB" id="A0A8H6MX32"/>
<keyword evidence="3" id="KW-1185">Reference proteome</keyword>
<gene>
    <name evidence="2" type="ORF">CMUS01_13111</name>
</gene>
<proteinExistence type="predicted"/>
<organism evidence="2 3">
    <name type="scientific">Colletotrichum musicola</name>
    <dbReference type="NCBI Taxonomy" id="2175873"/>
    <lineage>
        <taxon>Eukaryota</taxon>
        <taxon>Fungi</taxon>
        <taxon>Dikarya</taxon>
        <taxon>Ascomycota</taxon>
        <taxon>Pezizomycotina</taxon>
        <taxon>Sordariomycetes</taxon>
        <taxon>Hypocreomycetidae</taxon>
        <taxon>Glomerellales</taxon>
        <taxon>Glomerellaceae</taxon>
        <taxon>Colletotrichum</taxon>
        <taxon>Colletotrichum orchidearum species complex</taxon>
    </lineage>
</organism>
<evidence type="ECO:0000256" key="1">
    <source>
        <dbReference type="SAM" id="MobiDB-lite"/>
    </source>
</evidence>
<sequence length="95" mass="10188">MGPNATPTLRVSSRRFFPSQLGPATYWRESGERRESRRPAPPSGVGVATSEDDENHDAIDKPVSEAVLVRGADEANPQEAKLSTDVAPDGTQSLV</sequence>
<reference evidence="2" key="1">
    <citation type="journal article" date="2020" name="Phytopathology">
        <title>Genome Sequence Resources of Colletotrichum truncatum, C. plurivorum, C. musicola, and C. sojae: Four Species Pathogenic to Soybean (Glycine max).</title>
        <authorList>
            <person name="Rogerio F."/>
            <person name="Boufleur T.R."/>
            <person name="Ciampi-Guillardi M."/>
            <person name="Sukno S.A."/>
            <person name="Thon M.R."/>
            <person name="Massola Junior N.S."/>
            <person name="Baroncelli R."/>
        </authorList>
    </citation>
    <scope>NUCLEOTIDE SEQUENCE</scope>
    <source>
        <strain evidence="2">LFN0074</strain>
    </source>
</reference>
<name>A0A8H6MX32_9PEZI</name>
<evidence type="ECO:0000313" key="2">
    <source>
        <dbReference type="EMBL" id="KAF6812207.1"/>
    </source>
</evidence>
<accession>A0A8H6MX32</accession>
<feature type="region of interest" description="Disordered" evidence="1">
    <location>
        <begin position="1"/>
        <end position="95"/>
    </location>
</feature>
<comment type="caution">
    <text evidence="2">The sequence shown here is derived from an EMBL/GenBank/DDBJ whole genome shotgun (WGS) entry which is preliminary data.</text>
</comment>
<dbReference type="Proteomes" id="UP000639643">
    <property type="component" value="Unassembled WGS sequence"/>
</dbReference>
<feature type="compositionally biased region" description="Basic and acidic residues" evidence="1">
    <location>
        <begin position="29"/>
        <end position="38"/>
    </location>
</feature>